<protein>
    <recommendedName>
        <fullName evidence="3">ER membrane protein complex subunit 1</fullName>
    </recommendedName>
</protein>
<dbReference type="InterPro" id="IPR026895">
    <property type="entry name" value="EMC1"/>
</dbReference>
<evidence type="ECO:0000313" key="11">
    <source>
        <dbReference type="EMBL" id="KAK7258666.1"/>
    </source>
</evidence>
<evidence type="ECO:0000256" key="6">
    <source>
        <dbReference type="ARBA" id="ARBA00022824"/>
    </source>
</evidence>
<keyword evidence="5" id="KW-0732">Signal</keyword>
<dbReference type="GO" id="GO:0034975">
    <property type="term" value="P:protein folding in endoplasmic reticulum"/>
    <property type="evidence" value="ECO:0007669"/>
    <property type="project" value="TreeGrafter"/>
</dbReference>
<gene>
    <name evidence="11" type="ORF">RIF29_24248</name>
</gene>
<dbReference type="Proteomes" id="UP001372338">
    <property type="component" value="Unassembled WGS sequence"/>
</dbReference>
<dbReference type="PANTHER" id="PTHR21573">
    <property type="entry name" value="ER MEMBRANE PROTEIN COMPLEX SUBUNIT 1"/>
    <property type="match status" value="1"/>
</dbReference>
<dbReference type="Pfam" id="PF07774">
    <property type="entry name" value="EMC1_C"/>
    <property type="match status" value="1"/>
</dbReference>
<name>A0AAN9EK68_CROPI</name>
<evidence type="ECO:0000256" key="8">
    <source>
        <dbReference type="ARBA" id="ARBA00023136"/>
    </source>
</evidence>
<proteinExistence type="inferred from homology"/>
<dbReference type="PANTHER" id="PTHR21573:SF0">
    <property type="entry name" value="ER MEMBRANE PROTEIN COMPLEX SUBUNIT 1"/>
    <property type="match status" value="1"/>
</dbReference>
<evidence type="ECO:0000256" key="9">
    <source>
        <dbReference type="ARBA" id="ARBA00023180"/>
    </source>
</evidence>
<dbReference type="EMBL" id="JAYWIO010000005">
    <property type="protein sequence ID" value="KAK7258666.1"/>
    <property type="molecule type" value="Genomic_DNA"/>
</dbReference>
<keyword evidence="9" id="KW-0325">Glycoprotein</keyword>
<sequence>MVGGGRLSWVLALDKRFLDPRRTLNPSQAEKEEGIIPLTDSLPIISQLLSLQHRLLTFLNALILKVEDNSITLVQDEVFASGVEAIVGAMAKYNNNTINLRKYVPSRQV</sequence>
<evidence type="ECO:0000313" key="12">
    <source>
        <dbReference type="Proteomes" id="UP001372338"/>
    </source>
</evidence>
<evidence type="ECO:0000256" key="7">
    <source>
        <dbReference type="ARBA" id="ARBA00022989"/>
    </source>
</evidence>
<keyword evidence="8" id="KW-0472">Membrane</keyword>
<comment type="similarity">
    <text evidence="2">Belongs to the EMC1 family.</text>
</comment>
<evidence type="ECO:0000256" key="5">
    <source>
        <dbReference type="ARBA" id="ARBA00022729"/>
    </source>
</evidence>
<evidence type="ECO:0000259" key="10">
    <source>
        <dbReference type="Pfam" id="PF07774"/>
    </source>
</evidence>
<keyword evidence="7" id="KW-1133">Transmembrane helix</keyword>
<accession>A0AAN9EK68</accession>
<reference evidence="11 12" key="1">
    <citation type="submission" date="2024-01" db="EMBL/GenBank/DDBJ databases">
        <title>The genomes of 5 underutilized Papilionoideae crops provide insights into root nodulation and disease resistanc.</title>
        <authorList>
            <person name="Yuan L."/>
        </authorList>
    </citation>
    <scope>NUCLEOTIDE SEQUENCE [LARGE SCALE GENOMIC DNA]</scope>
    <source>
        <strain evidence="11">ZHUSHIDOU_FW_LH</strain>
        <tissue evidence="11">Leaf</tissue>
    </source>
</reference>
<feature type="domain" description="ER membrane protein complex subunit 1 C-terminal" evidence="10">
    <location>
        <begin position="9"/>
        <end position="56"/>
    </location>
</feature>
<dbReference type="InterPro" id="IPR011678">
    <property type="entry name" value="EMC1_C"/>
</dbReference>
<evidence type="ECO:0000256" key="3">
    <source>
        <dbReference type="ARBA" id="ARBA00020824"/>
    </source>
</evidence>
<dbReference type="GO" id="GO:0072546">
    <property type="term" value="C:EMC complex"/>
    <property type="evidence" value="ECO:0007669"/>
    <property type="project" value="InterPro"/>
</dbReference>
<organism evidence="11 12">
    <name type="scientific">Crotalaria pallida</name>
    <name type="common">Smooth rattlebox</name>
    <name type="synonym">Crotalaria striata</name>
    <dbReference type="NCBI Taxonomy" id="3830"/>
    <lineage>
        <taxon>Eukaryota</taxon>
        <taxon>Viridiplantae</taxon>
        <taxon>Streptophyta</taxon>
        <taxon>Embryophyta</taxon>
        <taxon>Tracheophyta</taxon>
        <taxon>Spermatophyta</taxon>
        <taxon>Magnoliopsida</taxon>
        <taxon>eudicotyledons</taxon>
        <taxon>Gunneridae</taxon>
        <taxon>Pentapetalae</taxon>
        <taxon>rosids</taxon>
        <taxon>fabids</taxon>
        <taxon>Fabales</taxon>
        <taxon>Fabaceae</taxon>
        <taxon>Papilionoideae</taxon>
        <taxon>50 kb inversion clade</taxon>
        <taxon>genistoids sensu lato</taxon>
        <taxon>core genistoids</taxon>
        <taxon>Crotalarieae</taxon>
        <taxon>Crotalaria</taxon>
    </lineage>
</organism>
<evidence type="ECO:0000256" key="2">
    <source>
        <dbReference type="ARBA" id="ARBA00007904"/>
    </source>
</evidence>
<keyword evidence="6" id="KW-0256">Endoplasmic reticulum</keyword>
<keyword evidence="12" id="KW-1185">Reference proteome</keyword>
<comment type="subcellular location">
    <subcellularLocation>
        <location evidence="1">Endoplasmic reticulum membrane</location>
        <topology evidence="1">Single-pass type I membrane protein</topology>
    </subcellularLocation>
</comment>
<keyword evidence="4" id="KW-0812">Transmembrane</keyword>
<evidence type="ECO:0000256" key="4">
    <source>
        <dbReference type="ARBA" id="ARBA00022692"/>
    </source>
</evidence>
<dbReference type="AlphaFoldDB" id="A0AAN9EK68"/>
<comment type="caution">
    <text evidence="11">The sequence shown here is derived from an EMBL/GenBank/DDBJ whole genome shotgun (WGS) entry which is preliminary data.</text>
</comment>
<evidence type="ECO:0000256" key="1">
    <source>
        <dbReference type="ARBA" id="ARBA00004115"/>
    </source>
</evidence>